<proteinExistence type="predicted"/>
<dbReference type="EMBL" id="AGFM01000008">
    <property type="protein sequence ID" value="EHJ62424.1"/>
    <property type="molecule type" value="Genomic_DNA"/>
</dbReference>
<organism evidence="1 2">
    <name type="scientific">Novosphingobium pentaromativorans US6-1</name>
    <dbReference type="NCBI Taxonomy" id="1088721"/>
    <lineage>
        <taxon>Bacteria</taxon>
        <taxon>Pseudomonadati</taxon>
        <taxon>Pseudomonadota</taxon>
        <taxon>Alphaproteobacteria</taxon>
        <taxon>Sphingomonadales</taxon>
        <taxon>Sphingomonadaceae</taxon>
        <taxon>Novosphingobium</taxon>
    </lineage>
</organism>
<accession>G6E883</accession>
<comment type="caution">
    <text evidence="1">The sequence shown here is derived from an EMBL/GenBank/DDBJ whole genome shotgun (WGS) entry which is preliminary data.</text>
</comment>
<gene>
    <name evidence="1" type="ORF">NSU_0555</name>
</gene>
<dbReference type="PATRIC" id="fig|1088721.3.peg.545"/>
<dbReference type="Proteomes" id="UP000004030">
    <property type="component" value="Unassembled WGS sequence"/>
</dbReference>
<evidence type="ECO:0000313" key="2">
    <source>
        <dbReference type="Proteomes" id="UP000004030"/>
    </source>
</evidence>
<dbReference type="AlphaFoldDB" id="G6E883"/>
<keyword evidence="2" id="KW-1185">Reference proteome</keyword>
<reference evidence="1 2" key="1">
    <citation type="journal article" date="2012" name="J. Bacteriol.">
        <title>Genome sequence of benzo(a)pyrene-degrading bacterium Novosphingobium pentaromativorans US6-1.</title>
        <authorList>
            <person name="Luo Y.R."/>
            <person name="Kang S.G."/>
            <person name="Kim S.J."/>
            <person name="Kim M.R."/>
            <person name="Li N."/>
            <person name="Lee J.H."/>
            <person name="Kwon K.K."/>
        </authorList>
    </citation>
    <scope>NUCLEOTIDE SEQUENCE [LARGE SCALE GENOMIC DNA]</scope>
    <source>
        <strain evidence="1 2">US6-1</strain>
    </source>
</reference>
<name>G6E883_9SPHN</name>
<sequence>MDVACPLRFRRSIPESPPYRPPSPGDYVRLRPCSGLFRSGHDLHAENTSRVKI</sequence>
<evidence type="ECO:0000313" key="1">
    <source>
        <dbReference type="EMBL" id="EHJ62424.1"/>
    </source>
</evidence>
<protein>
    <submittedName>
        <fullName evidence="1">Uncharacterized protein</fullName>
    </submittedName>
</protein>